<accession>A0A8S3S399</accession>
<dbReference type="AlphaFoldDB" id="A0A8S3S399"/>
<dbReference type="EMBL" id="CAJPWZ010001355">
    <property type="protein sequence ID" value="CAG2213493.1"/>
    <property type="molecule type" value="Genomic_DNA"/>
</dbReference>
<name>A0A8S3S399_MYTED</name>
<gene>
    <name evidence="1" type="ORF">MEDL_27416</name>
</gene>
<organism evidence="1 2">
    <name type="scientific">Mytilus edulis</name>
    <name type="common">Blue mussel</name>
    <dbReference type="NCBI Taxonomy" id="6550"/>
    <lineage>
        <taxon>Eukaryota</taxon>
        <taxon>Metazoa</taxon>
        <taxon>Spiralia</taxon>
        <taxon>Lophotrochozoa</taxon>
        <taxon>Mollusca</taxon>
        <taxon>Bivalvia</taxon>
        <taxon>Autobranchia</taxon>
        <taxon>Pteriomorphia</taxon>
        <taxon>Mytilida</taxon>
        <taxon>Mytiloidea</taxon>
        <taxon>Mytilidae</taxon>
        <taxon>Mytilinae</taxon>
        <taxon>Mytilus</taxon>
    </lineage>
</organism>
<keyword evidence="2" id="KW-1185">Reference proteome</keyword>
<reference evidence="1" key="1">
    <citation type="submission" date="2021-03" db="EMBL/GenBank/DDBJ databases">
        <authorList>
            <person name="Bekaert M."/>
        </authorList>
    </citation>
    <scope>NUCLEOTIDE SEQUENCE</scope>
</reference>
<proteinExistence type="predicted"/>
<dbReference type="Proteomes" id="UP000683360">
    <property type="component" value="Unassembled WGS sequence"/>
</dbReference>
<evidence type="ECO:0000313" key="2">
    <source>
        <dbReference type="Proteomes" id="UP000683360"/>
    </source>
</evidence>
<comment type="caution">
    <text evidence="1">The sequence shown here is derived from an EMBL/GenBank/DDBJ whole genome shotgun (WGS) entry which is preliminary data.</text>
</comment>
<protein>
    <submittedName>
        <fullName evidence="1">Uncharacterized protein</fullName>
    </submittedName>
</protein>
<dbReference type="OrthoDB" id="2423195at2759"/>
<evidence type="ECO:0000313" key="1">
    <source>
        <dbReference type="EMBL" id="CAG2213493.1"/>
    </source>
</evidence>
<sequence length="576" mass="65732">MCSAPSGVLCEMSTETCNDDLDGSKDNAKARNTAKTQIKPNNEQVSDAIPTAFAQEKEVTKKPRENVAFDYFNVIYTFSGINSLIEPFVQNRKLQREKLVIFKSEKQFSSKVEEFFQSDNNILLLQCSSLTDSPFITCERNDREIHSNEQAVSIAEDLCYPGRNKDFIHDFCNNFSVKILNDTDELIRINIFKWALSNFIDLEKIECNDFLTLVAYLHASVWVYGYIINAICHIVKLLMYSVDLSNLNVAELIWFQNTIIGKTVQTMNDEKHFSMNDDTEIQTFETATNASMSDLQADDEAEIKCLIEEMITSVTLNDYVPIPHSDDSDGKTYSLPGEYDGSTACTADSILCLSLLPTKKVFETLIINEWISLVRSILPLAHVIHDECHELTALKFCHELTEDFMKADVFIPVACINDLSQCILECKGNLEAVTVCECLHRILRKLHNDESVKQAVLQKLFCSYILRCMISSPENTEPLTFILNKIKENDMFDPTMSYIGQVVKFAVMIDLSDDRDAYYNMLINEKLFNTDESFDMCFDSIYVIWTSQKIENISLPILLLNAVEHYAFEQCLTIDI</sequence>